<protein>
    <submittedName>
        <fullName evidence="3">Aste57867_23774 protein</fullName>
    </submittedName>
</protein>
<dbReference type="AlphaFoldDB" id="A0A485LQG1"/>
<organism evidence="3 4">
    <name type="scientific">Aphanomyces stellatus</name>
    <dbReference type="NCBI Taxonomy" id="120398"/>
    <lineage>
        <taxon>Eukaryota</taxon>
        <taxon>Sar</taxon>
        <taxon>Stramenopiles</taxon>
        <taxon>Oomycota</taxon>
        <taxon>Saprolegniomycetes</taxon>
        <taxon>Saprolegniales</taxon>
        <taxon>Verrucalvaceae</taxon>
        <taxon>Aphanomyces</taxon>
    </lineage>
</organism>
<dbReference type="SUPFAM" id="SSF52540">
    <property type="entry name" value="P-loop containing nucleoside triphosphate hydrolases"/>
    <property type="match status" value="1"/>
</dbReference>
<reference evidence="2" key="2">
    <citation type="submission" date="2019-06" db="EMBL/GenBank/DDBJ databases">
        <title>Genomics analysis of Aphanomyces spp. identifies a new class of oomycete effector associated with host adaptation.</title>
        <authorList>
            <person name="Gaulin E."/>
        </authorList>
    </citation>
    <scope>NUCLEOTIDE SEQUENCE</scope>
    <source>
        <strain evidence="2">CBS 578.67</strain>
    </source>
</reference>
<reference evidence="3 4" key="1">
    <citation type="submission" date="2019-03" db="EMBL/GenBank/DDBJ databases">
        <authorList>
            <person name="Gaulin E."/>
            <person name="Dumas B."/>
        </authorList>
    </citation>
    <scope>NUCLEOTIDE SEQUENCE [LARGE SCALE GENOMIC DNA]</scope>
    <source>
        <strain evidence="3">CBS 568.67</strain>
    </source>
</reference>
<name>A0A485LQG1_9STRA</name>
<evidence type="ECO:0000313" key="3">
    <source>
        <dbReference type="EMBL" id="VFU00419.1"/>
    </source>
</evidence>
<gene>
    <name evidence="3" type="primary">Aste57867_23774</name>
    <name evidence="2" type="ORF">As57867_023701</name>
    <name evidence="3" type="ORF">ASTE57867_23774</name>
</gene>
<evidence type="ECO:0000256" key="1">
    <source>
        <dbReference type="SAM" id="MobiDB-lite"/>
    </source>
</evidence>
<evidence type="ECO:0000313" key="2">
    <source>
        <dbReference type="EMBL" id="KAF0684248.1"/>
    </source>
</evidence>
<dbReference type="OrthoDB" id="74499at2759"/>
<dbReference type="InterPro" id="IPR027417">
    <property type="entry name" value="P-loop_NTPase"/>
</dbReference>
<feature type="region of interest" description="Disordered" evidence="1">
    <location>
        <begin position="454"/>
        <end position="476"/>
    </location>
</feature>
<keyword evidence="4" id="KW-1185">Reference proteome</keyword>
<dbReference type="EMBL" id="CAADRA010007331">
    <property type="protein sequence ID" value="VFU00419.1"/>
    <property type="molecule type" value="Genomic_DNA"/>
</dbReference>
<feature type="compositionally biased region" description="Acidic residues" evidence="1">
    <location>
        <begin position="464"/>
        <end position="473"/>
    </location>
</feature>
<dbReference type="CDD" id="cd00882">
    <property type="entry name" value="Ras_like_GTPase"/>
    <property type="match status" value="1"/>
</dbReference>
<dbReference type="EMBL" id="VJMH01007305">
    <property type="protein sequence ID" value="KAF0684248.1"/>
    <property type="molecule type" value="Genomic_DNA"/>
</dbReference>
<accession>A0A485LQG1</accession>
<sequence>MLLNKAIAAAVVTKSFDDNDISDLLMEFKESLGRYRRVVHGGIQDNKSSVVEERVAGDMAGWNGLETRLKEIQPRLDATSSDQGGLNTFNDKNITTEMNAMTIFTANMLAENHLGEVQTNVLATIGRIAGAVALGVLGVASLGLGFGAGAVAVAGCVELVSLIPIGMAAAEAGFLASAIVVGAGAAHLAQKGAHSAFSSMFALASGADAATASRLRSELYQESASSYKKQLVVVASAATLNWKVDMDALDLENLLAESSMPIVKNPKHQKLVANYIDVVRKIVDLRKACQKLVFLVINGKQGVGKSWFIKAIKSKHGGPRLGTDMPEYFRYTAHVNCSSRVYFVDLPGGDSYNDKLRLYLRELCGMSTIGINLFEFDTRPQILTDEIIAMRRMHNSCDHILICLNKVMSKGIVLKKNDPESHAKMNGYYNTWRGFFDENNIKLPKFDLMLTDMSGTSDVRPPEGTEDDSDSDNDCEKFDRKARRNIEKLLDNGGASRNEVVAWINAKIDMVLQQAAP</sequence>
<evidence type="ECO:0000313" key="4">
    <source>
        <dbReference type="Proteomes" id="UP000332933"/>
    </source>
</evidence>
<proteinExistence type="predicted"/>
<dbReference type="Proteomes" id="UP000332933">
    <property type="component" value="Unassembled WGS sequence"/>
</dbReference>
<dbReference type="Gene3D" id="3.40.50.300">
    <property type="entry name" value="P-loop containing nucleotide triphosphate hydrolases"/>
    <property type="match status" value="1"/>
</dbReference>